<evidence type="ECO:0000313" key="3">
    <source>
        <dbReference type="Proteomes" id="UP000282321"/>
    </source>
</evidence>
<dbReference type="EMBL" id="QNBC01000119">
    <property type="protein sequence ID" value="RKX64970.1"/>
    <property type="molecule type" value="Genomic_DNA"/>
</dbReference>
<dbReference type="Pfam" id="PF06167">
    <property type="entry name" value="Peptidase_M90"/>
    <property type="match status" value="1"/>
</dbReference>
<keyword evidence="1" id="KW-0812">Transmembrane</keyword>
<gene>
    <name evidence="2" type="ORF">DRP44_07295</name>
</gene>
<dbReference type="Proteomes" id="UP000282321">
    <property type="component" value="Unassembled WGS sequence"/>
</dbReference>
<dbReference type="Gene3D" id="1.10.472.150">
    <property type="entry name" value="Glucose-regulated metallo-peptidase M90, N-terminal domain"/>
    <property type="match status" value="1"/>
</dbReference>
<accession>A0A660S5J3</accession>
<protein>
    <recommendedName>
        <fullName evidence="4">Peptidase</fullName>
    </recommendedName>
</protein>
<keyword evidence="1" id="KW-0472">Membrane</keyword>
<evidence type="ECO:0000256" key="1">
    <source>
        <dbReference type="SAM" id="Phobius"/>
    </source>
</evidence>
<feature type="transmembrane region" description="Helical" evidence="1">
    <location>
        <begin position="39"/>
        <end position="61"/>
    </location>
</feature>
<dbReference type="InterPro" id="IPR010384">
    <property type="entry name" value="MtfA_fam"/>
</dbReference>
<organism evidence="2 3">
    <name type="scientific">candidate division TA06 bacterium</name>
    <dbReference type="NCBI Taxonomy" id="2250710"/>
    <lineage>
        <taxon>Bacteria</taxon>
        <taxon>Bacteria division TA06</taxon>
    </lineage>
</organism>
<name>A0A660S5J3_UNCT6</name>
<dbReference type="InterPro" id="IPR042252">
    <property type="entry name" value="MtfA_N"/>
</dbReference>
<reference evidence="2 3" key="1">
    <citation type="submission" date="2018-06" db="EMBL/GenBank/DDBJ databases">
        <title>Extensive metabolic versatility and redundancy in microbially diverse, dynamic hydrothermal sediments.</title>
        <authorList>
            <person name="Dombrowski N."/>
            <person name="Teske A."/>
            <person name="Baker B.J."/>
        </authorList>
    </citation>
    <scope>NUCLEOTIDE SEQUENCE [LARGE SCALE GENOMIC DNA]</scope>
    <source>
        <strain evidence="2">B35_G9</strain>
    </source>
</reference>
<sequence length="273" mass="31562">MIYNSRKYKLFVRFSFIISFVFALILGVLLSVIALNLGYWSVSTVIAVALVAVAFFLYLFFSSVAKYWKMGKIAKKEFPEEWEKVLREYVEFYNGLDDEDRTKFKQKILLFLSEKKISGIETEIDDRVKLLIAASAVIPVFNIDDWEYDDISEILVYPGRFDNDYRFDGSNHFLGMVTGKGGVIIISKQDIIEGFKHWEKGRNVGIHEFAHKIDGGDGYIDGIPFLIMDKNLAKEWKRVRSDEIEKIKKGESDIDSYATRSNAEYFAVSCEYF</sequence>
<dbReference type="AlphaFoldDB" id="A0A660S5J3"/>
<dbReference type="GO" id="GO:0008237">
    <property type="term" value="F:metallopeptidase activity"/>
    <property type="evidence" value="ECO:0007669"/>
    <property type="project" value="InterPro"/>
</dbReference>
<feature type="non-terminal residue" evidence="2">
    <location>
        <position position="273"/>
    </location>
</feature>
<keyword evidence="1" id="KW-1133">Transmembrane helix</keyword>
<dbReference type="InterPro" id="IPR024079">
    <property type="entry name" value="MetalloPept_cat_dom_sf"/>
</dbReference>
<evidence type="ECO:0000313" key="2">
    <source>
        <dbReference type="EMBL" id="RKX64970.1"/>
    </source>
</evidence>
<dbReference type="SUPFAM" id="SSF55486">
    <property type="entry name" value="Metalloproteases ('zincins'), catalytic domain"/>
    <property type="match status" value="1"/>
</dbReference>
<proteinExistence type="predicted"/>
<feature type="transmembrane region" description="Helical" evidence="1">
    <location>
        <begin position="12"/>
        <end position="33"/>
    </location>
</feature>
<dbReference type="Gene3D" id="3.40.390.10">
    <property type="entry name" value="Collagenase (Catalytic Domain)"/>
    <property type="match status" value="1"/>
</dbReference>
<comment type="caution">
    <text evidence="2">The sequence shown here is derived from an EMBL/GenBank/DDBJ whole genome shotgun (WGS) entry which is preliminary data.</text>
</comment>
<dbReference type="PANTHER" id="PTHR30164">
    <property type="entry name" value="MTFA PEPTIDASE"/>
    <property type="match status" value="1"/>
</dbReference>
<dbReference type="GO" id="GO:0004177">
    <property type="term" value="F:aminopeptidase activity"/>
    <property type="evidence" value="ECO:0007669"/>
    <property type="project" value="TreeGrafter"/>
</dbReference>
<dbReference type="CDD" id="cd20169">
    <property type="entry name" value="Peptidase_M90_mtfA"/>
    <property type="match status" value="1"/>
</dbReference>
<dbReference type="GO" id="GO:0005829">
    <property type="term" value="C:cytosol"/>
    <property type="evidence" value="ECO:0007669"/>
    <property type="project" value="TreeGrafter"/>
</dbReference>
<dbReference type="PANTHER" id="PTHR30164:SF2">
    <property type="entry name" value="PROTEIN MTFA"/>
    <property type="match status" value="1"/>
</dbReference>
<evidence type="ECO:0008006" key="4">
    <source>
        <dbReference type="Google" id="ProtNLM"/>
    </source>
</evidence>